<proteinExistence type="predicted"/>
<evidence type="ECO:0000259" key="2">
    <source>
        <dbReference type="Pfam" id="PF09084"/>
    </source>
</evidence>
<dbReference type="PANTHER" id="PTHR30024:SF21">
    <property type="entry name" value="ABC TRANSPORTER SUBSTRATE-BINDING PROTEIN"/>
    <property type="match status" value="1"/>
</dbReference>
<feature type="chain" id="PRO_5011534995" evidence="1">
    <location>
        <begin position="26"/>
        <end position="353"/>
    </location>
</feature>
<protein>
    <submittedName>
        <fullName evidence="3">Sulfonate transport system substrate-binding protein</fullName>
    </submittedName>
</protein>
<organism evidence="3 4">
    <name type="scientific">Phytopseudomonas flavescens</name>
    <dbReference type="NCBI Taxonomy" id="29435"/>
    <lineage>
        <taxon>Bacteria</taxon>
        <taxon>Pseudomonadati</taxon>
        <taxon>Pseudomonadota</taxon>
        <taxon>Gammaproteobacteria</taxon>
        <taxon>Pseudomonadales</taxon>
        <taxon>Pseudomonadaceae</taxon>
        <taxon>Phytopseudomonas</taxon>
    </lineage>
</organism>
<evidence type="ECO:0000256" key="1">
    <source>
        <dbReference type="SAM" id="SignalP"/>
    </source>
</evidence>
<feature type="signal peptide" evidence="1">
    <location>
        <begin position="1"/>
        <end position="25"/>
    </location>
</feature>
<dbReference type="EMBL" id="FNDG01000008">
    <property type="protein sequence ID" value="SDH87988.1"/>
    <property type="molecule type" value="Genomic_DNA"/>
</dbReference>
<accession>A0A1G8G0V9</accession>
<feature type="domain" description="SsuA/THI5-like" evidence="2">
    <location>
        <begin position="64"/>
        <end position="245"/>
    </location>
</feature>
<dbReference type="STRING" id="29435.SAMN05216588_108136"/>
<dbReference type="Gene3D" id="3.40.190.10">
    <property type="entry name" value="Periplasmic binding protein-like II"/>
    <property type="match status" value="2"/>
</dbReference>
<dbReference type="PANTHER" id="PTHR30024">
    <property type="entry name" value="ALIPHATIC SULFONATES-BINDING PROTEIN-RELATED"/>
    <property type="match status" value="1"/>
</dbReference>
<gene>
    <name evidence="3" type="ORF">SAMN05216588_108136</name>
</gene>
<dbReference type="RefSeq" id="WP_084305200.1">
    <property type="nucleotide sequence ID" value="NZ_FNDG01000008.1"/>
</dbReference>
<dbReference type="Pfam" id="PF09084">
    <property type="entry name" value="NMT1"/>
    <property type="match status" value="1"/>
</dbReference>
<dbReference type="SUPFAM" id="SSF53850">
    <property type="entry name" value="Periplasmic binding protein-like II"/>
    <property type="match status" value="1"/>
</dbReference>
<name>A0A1G8G0V9_9GAMM</name>
<evidence type="ECO:0000313" key="3">
    <source>
        <dbReference type="EMBL" id="SDH87988.1"/>
    </source>
</evidence>
<dbReference type="AlphaFoldDB" id="A0A1G8G0V9"/>
<reference evidence="3 4" key="1">
    <citation type="submission" date="2016-10" db="EMBL/GenBank/DDBJ databases">
        <authorList>
            <person name="de Groot N.N."/>
        </authorList>
    </citation>
    <scope>NUCLEOTIDE SEQUENCE [LARGE SCALE GENOMIC DNA]</scope>
    <source>
        <strain evidence="3 4">LMG 18387</strain>
    </source>
</reference>
<dbReference type="InterPro" id="IPR015168">
    <property type="entry name" value="SsuA/THI5"/>
</dbReference>
<evidence type="ECO:0000313" key="4">
    <source>
        <dbReference type="Proteomes" id="UP000198606"/>
    </source>
</evidence>
<dbReference type="Proteomes" id="UP000198606">
    <property type="component" value="Unassembled WGS sequence"/>
</dbReference>
<sequence length="353" mass="38515">MKTLRGYFVVLMVAMLPFASHPAWAREAPQAVRIGLPDLSPGDKPVATGPLGDVQHHRLLEKAFAADGIEVEWHFFKGAGPAINEALANRQLDFALLGDLPAIIGRAQGLDTRLLLGQRGSNLFLAATPQAGIREVADLKGKRVAIYRGTADQLSFDRLLHGAGLSERDLKVVNLDWSAARAALAAGHIDATWSNLYLLRLREQGLDIPLSTLALGPQATTQGGLVADAAFIQRYPEVTQRLIDVLVAELAKVSQPEALPAYLAAQAQKSGMPLWLLTEEMGDSDPRFRFSPRLDRFLQDSFASSIEQAAQLRLIRKPFAVQAWFAPAFVESAIERQRLQGLWPDYDGSGAAR</sequence>
<keyword evidence="1" id="KW-0732">Signal</keyword>